<dbReference type="Proteomes" id="UP001159363">
    <property type="component" value="Chromosome 1"/>
</dbReference>
<gene>
    <name evidence="1" type="ORF">PR048_002101</name>
</gene>
<sequence length="205" mass="22628">MTFGYIVEPSPAATSAASSCTIWNGDESGLSIVQKREIIFASKGRHQAGVVTCTERGQYITYAFCMGSACYYIIHKYFDVLEYEKEHGIVFLCHSLHCTHRIQPLDTAISPIDGNIFTEFLSELAITIDSQKYANITVDTSQLKSENSKQHNAQSRGVNYFVIRLTSVETPEEIVFLPAKAGGNLPVLSGTSSGPMSKRRHHEGT</sequence>
<evidence type="ECO:0000313" key="1">
    <source>
        <dbReference type="EMBL" id="KAJ8896756.1"/>
    </source>
</evidence>
<keyword evidence="2" id="KW-1185">Reference proteome</keyword>
<dbReference type="EMBL" id="JARBHB010000001">
    <property type="protein sequence ID" value="KAJ8896756.1"/>
    <property type="molecule type" value="Genomic_DNA"/>
</dbReference>
<reference evidence="1 2" key="1">
    <citation type="submission" date="2023-02" db="EMBL/GenBank/DDBJ databases">
        <title>LHISI_Scaffold_Assembly.</title>
        <authorList>
            <person name="Stuart O.P."/>
            <person name="Cleave R."/>
            <person name="Magrath M.J.L."/>
            <person name="Mikheyev A.S."/>
        </authorList>
    </citation>
    <scope>NUCLEOTIDE SEQUENCE [LARGE SCALE GENOMIC DNA]</scope>
    <source>
        <strain evidence="1">Daus_M_001</strain>
        <tissue evidence="1">Leg muscle</tissue>
    </source>
</reference>
<evidence type="ECO:0000313" key="2">
    <source>
        <dbReference type="Proteomes" id="UP001159363"/>
    </source>
</evidence>
<accession>A0ABQ9IJE3</accession>
<protein>
    <submittedName>
        <fullName evidence="1">Uncharacterized protein</fullName>
    </submittedName>
</protein>
<proteinExistence type="predicted"/>
<organism evidence="1 2">
    <name type="scientific">Dryococelus australis</name>
    <dbReference type="NCBI Taxonomy" id="614101"/>
    <lineage>
        <taxon>Eukaryota</taxon>
        <taxon>Metazoa</taxon>
        <taxon>Ecdysozoa</taxon>
        <taxon>Arthropoda</taxon>
        <taxon>Hexapoda</taxon>
        <taxon>Insecta</taxon>
        <taxon>Pterygota</taxon>
        <taxon>Neoptera</taxon>
        <taxon>Polyneoptera</taxon>
        <taxon>Phasmatodea</taxon>
        <taxon>Verophasmatodea</taxon>
        <taxon>Anareolatae</taxon>
        <taxon>Phasmatidae</taxon>
        <taxon>Eurycanthinae</taxon>
        <taxon>Dryococelus</taxon>
    </lineage>
</organism>
<comment type="caution">
    <text evidence="1">The sequence shown here is derived from an EMBL/GenBank/DDBJ whole genome shotgun (WGS) entry which is preliminary data.</text>
</comment>
<name>A0ABQ9IJE3_9NEOP</name>